<comment type="caution">
    <text evidence="1">The sequence shown here is derived from an EMBL/GenBank/DDBJ whole genome shotgun (WGS) entry which is preliminary data.</text>
</comment>
<gene>
    <name evidence="1" type="ORF">GCM10022402_31150</name>
</gene>
<protein>
    <recommendedName>
        <fullName evidence="3">Polyketide cyclase / dehydrase and lipid transport</fullName>
    </recommendedName>
</protein>
<keyword evidence="2" id="KW-1185">Reference proteome</keyword>
<organism evidence="1 2">
    <name type="scientific">Salinactinospora qingdaonensis</name>
    <dbReference type="NCBI Taxonomy" id="702744"/>
    <lineage>
        <taxon>Bacteria</taxon>
        <taxon>Bacillati</taxon>
        <taxon>Actinomycetota</taxon>
        <taxon>Actinomycetes</taxon>
        <taxon>Streptosporangiales</taxon>
        <taxon>Nocardiopsidaceae</taxon>
        <taxon>Salinactinospora</taxon>
    </lineage>
</organism>
<reference evidence="2" key="1">
    <citation type="journal article" date="2019" name="Int. J. Syst. Evol. Microbiol.">
        <title>The Global Catalogue of Microorganisms (GCM) 10K type strain sequencing project: providing services to taxonomists for standard genome sequencing and annotation.</title>
        <authorList>
            <consortium name="The Broad Institute Genomics Platform"/>
            <consortium name="The Broad Institute Genome Sequencing Center for Infectious Disease"/>
            <person name="Wu L."/>
            <person name="Ma J."/>
        </authorList>
    </citation>
    <scope>NUCLEOTIDE SEQUENCE [LARGE SCALE GENOMIC DNA]</scope>
    <source>
        <strain evidence="2">JCM 17137</strain>
    </source>
</reference>
<dbReference type="EMBL" id="BAABDD010000014">
    <property type="protein sequence ID" value="GAA3749748.1"/>
    <property type="molecule type" value="Genomic_DNA"/>
</dbReference>
<accession>A0ABP7FY96</accession>
<proteinExistence type="predicted"/>
<dbReference type="Proteomes" id="UP001500908">
    <property type="component" value="Unassembled WGS sequence"/>
</dbReference>
<dbReference type="RefSeq" id="WP_344972416.1">
    <property type="nucleotide sequence ID" value="NZ_BAABDD010000014.1"/>
</dbReference>
<name>A0ABP7FY96_9ACTN</name>
<evidence type="ECO:0000313" key="2">
    <source>
        <dbReference type="Proteomes" id="UP001500908"/>
    </source>
</evidence>
<evidence type="ECO:0000313" key="1">
    <source>
        <dbReference type="EMBL" id="GAA3749748.1"/>
    </source>
</evidence>
<evidence type="ECO:0008006" key="3">
    <source>
        <dbReference type="Google" id="ProtNLM"/>
    </source>
</evidence>
<sequence>MARLRWPRRNRLPQEVKARLHTAPGERVLAHAPAEEGTAVATTRALHLPGGASVPWEDIDSARWESDGLVLVEADGTKHLIALAAPGPLAEAVFDRVNATILVSHYVTLTEDAEGTKGLRLIARRPPGGDEVTWRVRYDDGVDPADPAVRDHAQRWLALLREQTGV</sequence>